<feature type="non-terminal residue" evidence="1">
    <location>
        <position position="1"/>
    </location>
</feature>
<feature type="non-terminal residue" evidence="1">
    <location>
        <position position="84"/>
    </location>
</feature>
<keyword evidence="2" id="KW-1185">Reference proteome</keyword>
<comment type="caution">
    <text evidence="1">The sequence shown here is derived from an EMBL/GenBank/DDBJ whole genome shotgun (WGS) entry which is preliminary data.</text>
</comment>
<organism evidence="1 2">
    <name type="scientific">Macroventuria anomochaeta</name>
    <dbReference type="NCBI Taxonomy" id="301207"/>
    <lineage>
        <taxon>Eukaryota</taxon>
        <taxon>Fungi</taxon>
        <taxon>Dikarya</taxon>
        <taxon>Ascomycota</taxon>
        <taxon>Pezizomycotina</taxon>
        <taxon>Dothideomycetes</taxon>
        <taxon>Pleosporomycetidae</taxon>
        <taxon>Pleosporales</taxon>
        <taxon>Pleosporineae</taxon>
        <taxon>Didymellaceae</taxon>
        <taxon>Macroventuria</taxon>
    </lineage>
</organism>
<sequence>YVALSHCWGSSQICVTNRSNSELRKAGIPWEMIPKTFQDAIQLFLQLDIRYNWIDSLRIIQDDIEDWNIEFAKMADIYQLTSLV</sequence>
<dbReference type="EMBL" id="MU006703">
    <property type="protein sequence ID" value="KAF2632046.1"/>
    <property type="molecule type" value="Genomic_DNA"/>
</dbReference>
<proteinExistence type="predicted"/>
<name>A0ACB6SCL5_9PLEO</name>
<evidence type="ECO:0000313" key="2">
    <source>
        <dbReference type="Proteomes" id="UP000799754"/>
    </source>
</evidence>
<dbReference type="Proteomes" id="UP000799754">
    <property type="component" value="Unassembled WGS sequence"/>
</dbReference>
<protein>
    <submittedName>
        <fullName evidence="1">Heterokaryon incompatibility</fullName>
    </submittedName>
</protein>
<reference evidence="1" key="1">
    <citation type="journal article" date="2020" name="Stud. Mycol.">
        <title>101 Dothideomycetes genomes: a test case for predicting lifestyles and emergence of pathogens.</title>
        <authorList>
            <person name="Haridas S."/>
            <person name="Albert R."/>
            <person name="Binder M."/>
            <person name="Bloem J."/>
            <person name="Labutti K."/>
            <person name="Salamov A."/>
            <person name="Andreopoulos B."/>
            <person name="Baker S."/>
            <person name="Barry K."/>
            <person name="Bills G."/>
            <person name="Bluhm B."/>
            <person name="Cannon C."/>
            <person name="Castanera R."/>
            <person name="Culley D."/>
            <person name="Daum C."/>
            <person name="Ezra D."/>
            <person name="Gonzalez J."/>
            <person name="Henrissat B."/>
            <person name="Kuo A."/>
            <person name="Liang C."/>
            <person name="Lipzen A."/>
            <person name="Lutzoni F."/>
            <person name="Magnuson J."/>
            <person name="Mondo S."/>
            <person name="Nolan M."/>
            <person name="Ohm R."/>
            <person name="Pangilinan J."/>
            <person name="Park H.-J."/>
            <person name="Ramirez L."/>
            <person name="Alfaro M."/>
            <person name="Sun H."/>
            <person name="Tritt A."/>
            <person name="Yoshinaga Y."/>
            <person name="Zwiers L.-H."/>
            <person name="Turgeon B."/>
            <person name="Goodwin S."/>
            <person name="Spatafora J."/>
            <person name="Crous P."/>
            <person name="Grigoriev I."/>
        </authorList>
    </citation>
    <scope>NUCLEOTIDE SEQUENCE</scope>
    <source>
        <strain evidence="1">CBS 525.71</strain>
    </source>
</reference>
<accession>A0ACB6SCL5</accession>
<gene>
    <name evidence="1" type="ORF">BU25DRAFT_325259</name>
</gene>
<evidence type="ECO:0000313" key="1">
    <source>
        <dbReference type="EMBL" id="KAF2632046.1"/>
    </source>
</evidence>